<keyword evidence="2" id="KW-1185">Reference proteome</keyword>
<comment type="caution">
    <text evidence="1">The sequence shown here is derived from an EMBL/GenBank/DDBJ whole genome shotgun (WGS) entry which is preliminary data.</text>
</comment>
<name>A0ACB7Y2N1_9ERIC</name>
<sequence>MNMRKCLKRLFPNPADFTKVSLEYGAFSSGSGDFEEAHVIAARNFEDPLSWWANHGSSRPLLRDLAFKLLSQPTSSSCGDQFDIEGREVIQLAQLSLDEPDLEGVTFDEEDDDDVEVLDADY</sequence>
<gene>
    <name evidence="1" type="ORF">Vadar_022804</name>
</gene>
<proteinExistence type="predicted"/>
<dbReference type="EMBL" id="CM037155">
    <property type="protein sequence ID" value="KAH7847170.1"/>
    <property type="molecule type" value="Genomic_DNA"/>
</dbReference>
<accession>A0ACB7Y2N1</accession>
<reference evidence="1 2" key="1">
    <citation type="journal article" date="2021" name="Hortic Res">
        <title>High-quality reference genome and annotation aids understanding of berry development for evergreen blueberry (Vaccinium darrowii).</title>
        <authorList>
            <person name="Yu J."/>
            <person name="Hulse-Kemp A.M."/>
            <person name="Babiker E."/>
            <person name="Staton M."/>
        </authorList>
    </citation>
    <scope>NUCLEOTIDE SEQUENCE [LARGE SCALE GENOMIC DNA]</scope>
    <source>
        <strain evidence="2">cv. NJ 8807/NJ 8810</strain>
        <tissue evidence="1">Young leaf</tissue>
    </source>
</reference>
<organism evidence="1 2">
    <name type="scientific">Vaccinium darrowii</name>
    <dbReference type="NCBI Taxonomy" id="229202"/>
    <lineage>
        <taxon>Eukaryota</taxon>
        <taxon>Viridiplantae</taxon>
        <taxon>Streptophyta</taxon>
        <taxon>Embryophyta</taxon>
        <taxon>Tracheophyta</taxon>
        <taxon>Spermatophyta</taxon>
        <taxon>Magnoliopsida</taxon>
        <taxon>eudicotyledons</taxon>
        <taxon>Gunneridae</taxon>
        <taxon>Pentapetalae</taxon>
        <taxon>asterids</taxon>
        <taxon>Ericales</taxon>
        <taxon>Ericaceae</taxon>
        <taxon>Vaccinioideae</taxon>
        <taxon>Vaccinieae</taxon>
        <taxon>Vaccinium</taxon>
    </lineage>
</organism>
<dbReference type="Proteomes" id="UP000828048">
    <property type="component" value="Chromosome 5"/>
</dbReference>
<evidence type="ECO:0000313" key="1">
    <source>
        <dbReference type="EMBL" id="KAH7847170.1"/>
    </source>
</evidence>
<evidence type="ECO:0000313" key="2">
    <source>
        <dbReference type="Proteomes" id="UP000828048"/>
    </source>
</evidence>
<protein>
    <submittedName>
        <fullName evidence="1">Uncharacterized protein</fullName>
    </submittedName>
</protein>